<dbReference type="Proteomes" id="UP000240542">
    <property type="component" value="Unassembled WGS sequence"/>
</dbReference>
<dbReference type="SUPFAM" id="SSF53850">
    <property type="entry name" value="Periplasmic binding protein-like II"/>
    <property type="match status" value="1"/>
</dbReference>
<keyword evidence="1" id="KW-0732">Signal</keyword>
<dbReference type="PROSITE" id="PS51257">
    <property type="entry name" value="PROKAR_LIPOPROTEIN"/>
    <property type="match status" value="1"/>
</dbReference>
<comment type="caution">
    <text evidence="2">The sequence shown here is derived from an EMBL/GenBank/DDBJ whole genome shotgun (WGS) entry which is preliminary data.</text>
</comment>
<reference evidence="2 3" key="1">
    <citation type="submission" date="2018-03" db="EMBL/GenBank/DDBJ databases">
        <title>Genomic Encyclopedia of Archaeal and Bacterial Type Strains, Phase II (KMG-II): from individual species to whole genera.</title>
        <authorList>
            <person name="Goeker M."/>
        </authorList>
    </citation>
    <scope>NUCLEOTIDE SEQUENCE [LARGE SCALE GENOMIC DNA]</scope>
    <source>
        <strain evidence="2 3">DSM 45312</strain>
    </source>
</reference>
<dbReference type="OrthoDB" id="2515046at2"/>
<organism evidence="2 3">
    <name type="scientific">Murinocardiopsis flavida</name>
    <dbReference type="NCBI Taxonomy" id="645275"/>
    <lineage>
        <taxon>Bacteria</taxon>
        <taxon>Bacillati</taxon>
        <taxon>Actinomycetota</taxon>
        <taxon>Actinomycetes</taxon>
        <taxon>Streptosporangiales</taxon>
        <taxon>Nocardiopsidaceae</taxon>
        <taxon>Murinocardiopsis</taxon>
    </lineage>
</organism>
<evidence type="ECO:0000313" key="2">
    <source>
        <dbReference type="EMBL" id="PSK95935.1"/>
    </source>
</evidence>
<proteinExistence type="predicted"/>
<dbReference type="CDD" id="cd13585">
    <property type="entry name" value="PBP2_TMBP_like"/>
    <property type="match status" value="1"/>
</dbReference>
<evidence type="ECO:0000313" key="3">
    <source>
        <dbReference type="Proteomes" id="UP000240542"/>
    </source>
</evidence>
<dbReference type="InterPro" id="IPR006059">
    <property type="entry name" value="SBP"/>
</dbReference>
<keyword evidence="3" id="KW-1185">Reference proteome</keyword>
<accession>A0A2P8DFE2</accession>
<name>A0A2P8DFE2_9ACTN</name>
<dbReference type="AlphaFoldDB" id="A0A2P8DFE2"/>
<feature type="signal peptide" evidence="1">
    <location>
        <begin position="1"/>
        <end position="24"/>
    </location>
</feature>
<gene>
    <name evidence="2" type="ORF">CLV63_11398</name>
</gene>
<dbReference type="Pfam" id="PF01547">
    <property type="entry name" value="SBP_bac_1"/>
    <property type="match status" value="1"/>
</dbReference>
<protein>
    <submittedName>
        <fullName evidence="2">Carbohydrate ABC transporter substrate-binding protein (CUT1 family)</fullName>
    </submittedName>
</protein>
<dbReference type="Gene3D" id="3.40.190.10">
    <property type="entry name" value="Periplasmic binding protein-like II"/>
    <property type="match status" value="1"/>
</dbReference>
<dbReference type="RefSeq" id="WP_106584391.1">
    <property type="nucleotide sequence ID" value="NZ_PYGA01000013.1"/>
</dbReference>
<dbReference type="EMBL" id="PYGA01000013">
    <property type="protein sequence ID" value="PSK95935.1"/>
    <property type="molecule type" value="Genomic_DNA"/>
</dbReference>
<dbReference type="PANTHER" id="PTHR43649">
    <property type="entry name" value="ARABINOSE-BINDING PROTEIN-RELATED"/>
    <property type="match status" value="1"/>
</dbReference>
<evidence type="ECO:0000256" key="1">
    <source>
        <dbReference type="SAM" id="SignalP"/>
    </source>
</evidence>
<sequence>MKRTVGRRAAAAALGLCLVAGCGADSSVGGSTDDSGRTVLTWMMWSGGTAERDSWQAAADAVTKAHPDIRVKLETTSFDDYFTKIGTRMAAESSPCIVSTQSLRVAALKDGMRPLDDLIAAQGADTGEFDTAALEGLQVDGAQYGLPYDSGPMVMLYNKERFAEAGVAEPREGWTIADFEVAADRLSTDGVHGFSAFPGDLAMFSMIRTRAGAQPVRENGELGLTAPAVERGIDWYTGLVHEQRSAPPLAGNDSTFPVNQFIAGNTAMVVDGPWDILHVSSESDFDLGMAPLPAGPDGTRTLSAGSGFGIAKSCPVPEKAFAAIKVLTGEKVLTTLAAEGRAYPARPATQQAWLDNAPAGAAEALGTAAETAESMRTTPEWPQISTDLVQYGIPVFNGATPAEAFLAQVQSENSGG</sequence>
<feature type="chain" id="PRO_5039168221" evidence="1">
    <location>
        <begin position="25"/>
        <end position="416"/>
    </location>
</feature>
<dbReference type="PANTHER" id="PTHR43649:SF12">
    <property type="entry name" value="DIACETYLCHITOBIOSE BINDING PROTEIN DASA"/>
    <property type="match status" value="1"/>
</dbReference>
<dbReference type="InterPro" id="IPR050490">
    <property type="entry name" value="Bact_solute-bd_prot1"/>
</dbReference>